<proteinExistence type="inferred from homology"/>
<keyword evidence="7 8" id="KW-0472">Membrane</keyword>
<evidence type="ECO:0000256" key="3">
    <source>
        <dbReference type="ARBA" id="ARBA00022448"/>
    </source>
</evidence>
<evidence type="ECO:0000313" key="10">
    <source>
        <dbReference type="EMBL" id="ARQ06525.1"/>
    </source>
</evidence>
<dbReference type="InterPro" id="IPR047817">
    <property type="entry name" value="ABC2_TM_bact-type"/>
</dbReference>
<evidence type="ECO:0000256" key="6">
    <source>
        <dbReference type="ARBA" id="ARBA00022989"/>
    </source>
</evidence>
<dbReference type="RefSeq" id="WP_086042188.1">
    <property type="nucleotide sequence ID" value="NZ_CBCRZA010000021.1"/>
</dbReference>
<dbReference type="GeneID" id="35295011"/>
<feature type="transmembrane region" description="Helical" evidence="8">
    <location>
        <begin position="111"/>
        <end position="137"/>
    </location>
</feature>
<dbReference type="EMBL" id="CP021059">
    <property type="protein sequence ID" value="ARQ06525.1"/>
    <property type="molecule type" value="Genomic_DNA"/>
</dbReference>
<dbReference type="PANTHER" id="PTHR30413:SF10">
    <property type="entry name" value="CAPSULE POLYSACCHARIDE EXPORT INNER-MEMBRANE PROTEIN CTRC"/>
    <property type="match status" value="1"/>
</dbReference>
<keyword evidence="6 8" id="KW-1133">Transmembrane helix</keyword>
<dbReference type="OrthoDB" id="9794365at2"/>
<dbReference type="GO" id="GO:0005886">
    <property type="term" value="C:plasma membrane"/>
    <property type="evidence" value="ECO:0007669"/>
    <property type="project" value="UniProtKB-SubCell"/>
</dbReference>
<dbReference type="PANTHER" id="PTHR30413">
    <property type="entry name" value="INNER MEMBRANE TRANSPORT PERMEASE"/>
    <property type="match status" value="1"/>
</dbReference>
<comment type="subcellular location">
    <subcellularLocation>
        <location evidence="1 8">Cell membrane</location>
        <topology evidence="1 8">Multi-pass membrane protein</topology>
    </subcellularLocation>
</comment>
<organism evidence="10 11">
    <name type="scientific">Macrococcoides canis</name>
    <dbReference type="NCBI Taxonomy" id="1855823"/>
    <lineage>
        <taxon>Bacteria</taxon>
        <taxon>Bacillati</taxon>
        <taxon>Bacillota</taxon>
        <taxon>Bacilli</taxon>
        <taxon>Bacillales</taxon>
        <taxon>Staphylococcaceae</taxon>
        <taxon>Macrococcoides</taxon>
    </lineage>
</organism>
<reference evidence="10 11" key="1">
    <citation type="journal article" date="2017" name="Int. J. Syst. Evol. Microbiol.">
        <title>Macrococcus canis sp. nov., a skin bacterium associated with infections in dogs.</title>
        <authorList>
            <person name="Gobeli Brawand S."/>
            <person name="Cotting K."/>
            <person name="Gomez-Sanz E."/>
            <person name="Collaud A."/>
            <person name="Thomann A."/>
            <person name="Brodard I."/>
            <person name="Rodriguez-Campos S."/>
            <person name="Strauss C."/>
            <person name="Perreten V."/>
        </authorList>
    </citation>
    <scope>NUCLEOTIDE SEQUENCE [LARGE SCALE GENOMIC DNA]</scope>
    <source>
        <strain evidence="10 11">KM45013</strain>
    </source>
</reference>
<evidence type="ECO:0000256" key="5">
    <source>
        <dbReference type="ARBA" id="ARBA00022692"/>
    </source>
</evidence>
<evidence type="ECO:0000256" key="1">
    <source>
        <dbReference type="ARBA" id="ARBA00004651"/>
    </source>
</evidence>
<dbReference type="InterPro" id="IPR013525">
    <property type="entry name" value="ABC2_TM"/>
</dbReference>
<dbReference type="KEGG" id="mcak:MCCS_08780"/>
<dbReference type="GO" id="GO:0140359">
    <property type="term" value="F:ABC-type transporter activity"/>
    <property type="evidence" value="ECO:0007669"/>
    <property type="project" value="InterPro"/>
</dbReference>
<feature type="transmembrane region" description="Helical" evidence="8">
    <location>
        <begin position="70"/>
        <end position="90"/>
    </location>
</feature>
<evidence type="ECO:0000256" key="2">
    <source>
        <dbReference type="ARBA" id="ARBA00007783"/>
    </source>
</evidence>
<keyword evidence="5 8" id="KW-0812">Transmembrane</keyword>
<dbReference type="AlphaFoldDB" id="A0A1W7AA60"/>
<dbReference type="GO" id="GO:0015920">
    <property type="term" value="P:lipopolysaccharide transport"/>
    <property type="evidence" value="ECO:0007669"/>
    <property type="project" value="TreeGrafter"/>
</dbReference>
<comment type="caution">
    <text evidence="8">Lacks conserved residue(s) required for the propagation of feature annotation.</text>
</comment>
<evidence type="ECO:0000313" key="11">
    <source>
        <dbReference type="Proteomes" id="UP000194154"/>
    </source>
</evidence>
<comment type="similarity">
    <text evidence="2 8">Belongs to the ABC-2 integral membrane protein family.</text>
</comment>
<evidence type="ECO:0000256" key="4">
    <source>
        <dbReference type="ARBA" id="ARBA00022475"/>
    </source>
</evidence>
<accession>A0A1W7AA60</accession>
<dbReference type="PROSITE" id="PS51012">
    <property type="entry name" value="ABC_TM2"/>
    <property type="match status" value="1"/>
</dbReference>
<dbReference type="STRING" id="1855823.MCCS_08780"/>
<evidence type="ECO:0000256" key="7">
    <source>
        <dbReference type="ARBA" id="ARBA00023136"/>
    </source>
</evidence>
<evidence type="ECO:0000256" key="8">
    <source>
        <dbReference type="RuleBase" id="RU361157"/>
    </source>
</evidence>
<dbReference type="Proteomes" id="UP000194154">
    <property type="component" value="Chromosome"/>
</dbReference>
<keyword evidence="3 8" id="KW-0813">Transport</keyword>
<evidence type="ECO:0000259" key="9">
    <source>
        <dbReference type="PROSITE" id="PS51012"/>
    </source>
</evidence>
<keyword evidence="4 8" id="KW-1003">Cell membrane</keyword>
<gene>
    <name evidence="10" type="primary">tagG</name>
    <name evidence="10" type="ORF">MCCS_08780</name>
</gene>
<protein>
    <recommendedName>
        <fullName evidence="8">Transport permease protein</fullName>
    </recommendedName>
</protein>
<feature type="domain" description="ABC transmembrane type-2" evidence="9">
    <location>
        <begin position="35"/>
        <end position="260"/>
    </location>
</feature>
<keyword evidence="11" id="KW-1185">Reference proteome</keyword>
<sequence length="268" mass="31540">MKIIIELLKEQIQNLNLIWKLSIYNLKSEYSNHYLGAFWNILQPLMQVIIYYIVFGMGLRGNAHNGDMNYLLHLITGLFPWIFISQAINAGSNTIHAQLGLVTKMKFPSSVLLSISYVINFINLLFTTLIIFLISYFNHFVTFGHYFEFLYFIFASYMLIFAFNLIMSTLVILVRDTKQMLQNVLRMCFFVTPIFWDADTVSPVLKVITMLNPFAYLIGIYRNAFIEGEGMFYGNMTDHLYFWTFTLLLFYIGAHIHYRFKNRLVDYL</sequence>
<feature type="transmembrane region" description="Helical" evidence="8">
    <location>
        <begin position="37"/>
        <end position="58"/>
    </location>
</feature>
<feature type="transmembrane region" description="Helical" evidence="8">
    <location>
        <begin position="240"/>
        <end position="258"/>
    </location>
</feature>
<name>A0A1W7AA60_9STAP</name>
<feature type="transmembrane region" description="Helical" evidence="8">
    <location>
        <begin position="149"/>
        <end position="173"/>
    </location>
</feature>
<dbReference type="Pfam" id="PF01061">
    <property type="entry name" value="ABC2_membrane"/>
    <property type="match status" value="1"/>
</dbReference>